<proteinExistence type="inferred from homology"/>
<keyword evidence="1" id="KW-0597">Phosphoprotein</keyword>
<gene>
    <name evidence="7" type="ORF">ENS31_13970</name>
</gene>
<accession>A0A7V2ZMC9</accession>
<evidence type="ECO:0000256" key="2">
    <source>
        <dbReference type="ARBA" id="ARBA00022649"/>
    </source>
</evidence>
<dbReference type="GO" id="GO:0016787">
    <property type="term" value="F:hydrolase activity"/>
    <property type="evidence" value="ECO:0007669"/>
    <property type="project" value="UniProtKB-KW"/>
</dbReference>
<dbReference type="GO" id="GO:0004540">
    <property type="term" value="F:RNA nuclease activity"/>
    <property type="evidence" value="ECO:0007669"/>
    <property type="project" value="InterPro"/>
</dbReference>
<dbReference type="PANTHER" id="PTHR34139">
    <property type="entry name" value="UPF0331 PROTEIN MJ0127"/>
    <property type="match status" value="1"/>
</dbReference>
<evidence type="ECO:0000256" key="3">
    <source>
        <dbReference type="ARBA" id="ARBA00022722"/>
    </source>
</evidence>
<dbReference type="RefSeq" id="WP_304147160.1">
    <property type="nucleotide sequence ID" value="NZ_JAOAIE010000105.1"/>
</dbReference>
<dbReference type="Gene3D" id="1.20.120.580">
    <property type="entry name" value="bsu32300-like"/>
    <property type="match status" value="1"/>
</dbReference>
<comment type="caution">
    <text evidence="7">The sequence shown here is derived from an EMBL/GenBank/DDBJ whole genome shotgun (WGS) entry which is preliminary data.</text>
</comment>
<dbReference type="GO" id="GO:0110001">
    <property type="term" value="C:toxin-antitoxin complex"/>
    <property type="evidence" value="ECO:0007669"/>
    <property type="project" value="InterPro"/>
</dbReference>
<dbReference type="EMBL" id="DSUJ01000011">
    <property type="protein sequence ID" value="HFI92621.1"/>
    <property type="molecule type" value="Genomic_DNA"/>
</dbReference>
<dbReference type="InterPro" id="IPR037038">
    <property type="entry name" value="HepT-like_sf"/>
</dbReference>
<keyword evidence="4" id="KW-0547">Nucleotide-binding</keyword>
<evidence type="ECO:0000313" key="7">
    <source>
        <dbReference type="EMBL" id="HFI92621.1"/>
    </source>
</evidence>
<keyword evidence="5" id="KW-0378">Hydrolase</keyword>
<protein>
    <submittedName>
        <fullName evidence="7">DUF86 domain-containing protein</fullName>
    </submittedName>
</protein>
<comment type="similarity">
    <text evidence="6">Belongs to the HepT RNase toxin family.</text>
</comment>
<dbReference type="Pfam" id="PF01934">
    <property type="entry name" value="HepT-like"/>
    <property type="match status" value="1"/>
</dbReference>
<organism evidence="7">
    <name type="scientific">Ignavibacterium album</name>
    <dbReference type="NCBI Taxonomy" id="591197"/>
    <lineage>
        <taxon>Bacteria</taxon>
        <taxon>Pseudomonadati</taxon>
        <taxon>Ignavibacteriota</taxon>
        <taxon>Ignavibacteria</taxon>
        <taxon>Ignavibacteriales</taxon>
        <taxon>Ignavibacteriaceae</taxon>
        <taxon>Ignavibacterium</taxon>
    </lineage>
</organism>
<name>A0A7V2ZMC9_9BACT</name>
<keyword evidence="3" id="KW-0540">Nuclease</keyword>
<keyword evidence="2" id="KW-1277">Toxin-antitoxin system</keyword>
<reference evidence="7" key="1">
    <citation type="journal article" date="2020" name="mSystems">
        <title>Genome- and Community-Level Interaction Insights into Carbon Utilization and Element Cycling Functions of Hydrothermarchaeota in Hydrothermal Sediment.</title>
        <authorList>
            <person name="Zhou Z."/>
            <person name="Liu Y."/>
            <person name="Xu W."/>
            <person name="Pan J."/>
            <person name="Luo Z.H."/>
            <person name="Li M."/>
        </authorList>
    </citation>
    <scope>NUCLEOTIDE SEQUENCE [LARGE SCALE GENOMIC DNA]</scope>
    <source>
        <strain evidence="7">SpSt-479</strain>
    </source>
</reference>
<evidence type="ECO:0000256" key="6">
    <source>
        <dbReference type="ARBA" id="ARBA00024207"/>
    </source>
</evidence>
<dbReference type="GO" id="GO:0000166">
    <property type="term" value="F:nucleotide binding"/>
    <property type="evidence" value="ECO:0007669"/>
    <property type="project" value="UniProtKB-KW"/>
</dbReference>
<dbReference type="AlphaFoldDB" id="A0A7V2ZMC9"/>
<evidence type="ECO:0000256" key="1">
    <source>
        <dbReference type="ARBA" id="ARBA00022553"/>
    </source>
</evidence>
<evidence type="ECO:0000256" key="4">
    <source>
        <dbReference type="ARBA" id="ARBA00022741"/>
    </source>
</evidence>
<dbReference type="SUPFAM" id="SSF81593">
    <property type="entry name" value="Nucleotidyltransferase substrate binding subunit/domain"/>
    <property type="match status" value="1"/>
</dbReference>
<sequence length="121" mass="13901">MRKELIKEKFLDAIESIDIIAERFNQIKNPDDFVISTGGIEKLDSIAMRLQVIGELISKVYKNHPEIFSGFPTIVWKDIIGLRNIISHEYASLDHNIIYGVCKEHLPLLREALLKIIKSLD</sequence>
<evidence type="ECO:0000256" key="5">
    <source>
        <dbReference type="ARBA" id="ARBA00022801"/>
    </source>
</evidence>
<dbReference type="PANTHER" id="PTHR34139:SF1">
    <property type="entry name" value="RNASE MJ1380-RELATED"/>
    <property type="match status" value="1"/>
</dbReference>
<dbReference type="InterPro" id="IPR008201">
    <property type="entry name" value="HepT-like"/>
</dbReference>
<dbReference type="InterPro" id="IPR051813">
    <property type="entry name" value="HepT_RNase_toxin"/>
</dbReference>